<feature type="transmembrane region" description="Helical" evidence="8">
    <location>
        <begin position="6"/>
        <end position="28"/>
    </location>
</feature>
<feature type="transmembrane region" description="Helical" evidence="8">
    <location>
        <begin position="167"/>
        <end position="187"/>
    </location>
</feature>
<dbReference type="Proteomes" id="UP001486565">
    <property type="component" value="Chromosome"/>
</dbReference>
<feature type="transmembrane region" description="Helical" evidence="8">
    <location>
        <begin position="64"/>
        <end position="81"/>
    </location>
</feature>
<evidence type="ECO:0000256" key="7">
    <source>
        <dbReference type="ARBA" id="ARBA00023136"/>
    </source>
</evidence>
<gene>
    <name evidence="9" type="ORF">QBE51_11220</name>
</gene>
<keyword evidence="6 8" id="KW-1133">Transmembrane helix</keyword>
<feature type="transmembrane region" description="Helical" evidence="8">
    <location>
        <begin position="134"/>
        <end position="155"/>
    </location>
</feature>
<dbReference type="PANTHER" id="PTHR11040:SF211">
    <property type="entry name" value="ZINC TRANSPORTER ZIP11"/>
    <property type="match status" value="1"/>
</dbReference>
<evidence type="ECO:0000256" key="3">
    <source>
        <dbReference type="ARBA" id="ARBA00022475"/>
    </source>
</evidence>
<evidence type="ECO:0000256" key="1">
    <source>
        <dbReference type="ARBA" id="ARBA00004651"/>
    </source>
</evidence>
<keyword evidence="4 8" id="KW-0812">Transmembrane</keyword>
<dbReference type="Pfam" id="PF02535">
    <property type="entry name" value="Zip"/>
    <property type="match status" value="1"/>
</dbReference>
<feature type="transmembrane region" description="Helical" evidence="8">
    <location>
        <begin position="193"/>
        <end position="211"/>
    </location>
</feature>
<evidence type="ECO:0000256" key="2">
    <source>
        <dbReference type="ARBA" id="ARBA00006939"/>
    </source>
</evidence>
<comment type="subcellular location">
    <subcellularLocation>
        <location evidence="1">Cell membrane</location>
        <topology evidence="1">Multi-pass membrane protein</topology>
    </subcellularLocation>
</comment>
<dbReference type="RefSeq" id="WP_341876356.1">
    <property type="nucleotide sequence ID" value="NZ_CP121687.1"/>
</dbReference>
<comment type="similarity">
    <text evidence="2">Belongs to the ZIP transporter (TC 2.A.5) family.</text>
</comment>
<evidence type="ECO:0000313" key="9">
    <source>
        <dbReference type="EMBL" id="WZL69359.1"/>
    </source>
</evidence>
<dbReference type="InterPro" id="IPR003689">
    <property type="entry name" value="ZIP"/>
</dbReference>
<reference evidence="9 10" key="1">
    <citation type="submission" date="2023-03" db="EMBL/GenBank/DDBJ databases">
        <title>Novel Species.</title>
        <authorList>
            <person name="Ma S."/>
        </authorList>
    </citation>
    <scope>NUCLEOTIDE SEQUENCE [LARGE SCALE GENOMIC DNA]</scope>
    <source>
        <strain evidence="9 10">LIND6LT2</strain>
    </source>
</reference>
<name>A0ABZ2Y275_9FIRM</name>
<protein>
    <submittedName>
        <fullName evidence="9">ZIP family metal transporter</fullName>
    </submittedName>
</protein>
<evidence type="ECO:0000313" key="10">
    <source>
        <dbReference type="Proteomes" id="UP001486565"/>
    </source>
</evidence>
<keyword evidence="10" id="KW-1185">Reference proteome</keyword>
<evidence type="ECO:0000256" key="4">
    <source>
        <dbReference type="ARBA" id="ARBA00022692"/>
    </source>
</evidence>
<dbReference type="EMBL" id="CP121687">
    <property type="protein sequence ID" value="WZL69359.1"/>
    <property type="molecule type" value="Genomic_DNA"/>
</dbReference>
<proteinExistence type="inferred from homology"/>
<dbReference type="PANTHER" id="PTHR11040">
    <property type="entry name" value="ZINC/IRON TRANSPORTER"/>
    <property type="match status" value="1"/>
</dbReference>
<sequence>MFWAISSFGLGYMTGFIGILTGIILSFLTSKKGKRFQGTVMGFTAGLMISTVCFDLLPEAFLRGGLYIGIIGVTLGVLITVKLDHTLNHHMEKVKHLNGSQYLKTGLLMALGISIHNLPEGIAIGALAGSSMAAGLRLAVIVALHCIPEGVAIAIPLKEAGIKKKVIIYYSLIFALPMGLGSILGYLISGISILFVSFSLGLAGGIILYVTCGEILPESKEMWGGRLSTIGTMIGIILGITIASHIG</sequence>
<organism evidence="9 10">
    <name type="scientific">Defluviitalea saccharophila</name>
    <dbReference type="NCBI Taxonomy" id="879970"/>
    <lineage>
        <taxon>Bacteria</taxon>
        <taxon>Bacillati</taxon>
        <taxon>Bacillota</taxon>
        <taxon>Clostridia</taxon>
        <taxon>Lachnospirales</taxon>
        <taxon>Defluviitaleaceae</taxon>
        <taxon>Defluviitalea</taxon>
    </lineage>
</organism>
<keyword evidence="7 8" id="KW-0472">Membrane</keyword>
<evidence type="ECO:0000256" key="6">
    <source>
        <dbReference type="ARBA" id="ARBA00022989"/>
    </source>
</evidence>
<feature type="transmembrane region" description="Helical" evidence="8">
    <location>
        <begin position="223"/>
        <end position="246"/>
    </location>
</feature>
<evidence type="ECO:0000256" key="5">
    <source>
        <dbReference type="ARBA" id="ARBA00022833"/>
    </source>
</evidence>
<evidence type="ECO:0000256" key="8">
    <source>
        <dbReference type="SAM" id="Phobius"/>
    </source>
</evidence>
<keyword evidence="3" id="KW-1003">Cell membrane</keyword>
<feature type="transmembrane region" description="Helical" evidence="8">
    <location>
        <begin position="40"/>
        <end position="58"/>
    </location>
</feature>
<accession>A0ABZ2Y275</accession>
<keyword evidence="5" id="KW-0862">Zinc</keyword>
<feature type="transmembrane region" description="Helical" evidence="8">
    <location>
        <begin position="102"/>
        <end position="128"/>
    </location>
</feature>